<name>A0A7Y9ICM2_9ACTN</name>
<gene>
    <name evidence="3" type="ORF">BKA15_005689</name>
</gene>
<accession>A0A7Y9ICM2</accession>
<evidence type="ECO:0000313" key="4">
    <source>
        <dbReference type="Proteomes" id="UP000569914"/>
    </source>
</evidence>
<proteinExistence type="inferred from homology"/>
<dbReference type="Pfam" id="PF01738">
    <property type="entry name" value="DLH"/>
    <property type="match status" value="1"/>
</dbReference>
<protein>
    <submittedName>
        <fullName evidence="3">Dienelactone hydrolase</fullName>
    </submittedName>
</protein>
<keyword evidence="3" id="KW-0378">Hydrolase</keyword>
<keyword evidence="4" id="KW-1185">Reference proteome</keyword>
<evidence type="ECO:0000256" key="1">
    <source>
        <dbReference type="ARBA" id="ARBA00008645"/>
    </source>
</evidence>
<dbReference type="PANTHER" id="PTHR22946:SF0">
    <property type="entry name" value="DIENELACTONE HYDROLASE DOMAIN-CONTAINING PROTEIN"/>
    <property type="match status" value="1"/>
</dbReference>
<sequence length="361" mass="39950">MSYLHLGPYSDWPAWSEAVAARATPPARDRTRQRVHEALAVVDETPADVRVERTWRLDGIDGEELSWSVGFGPRTHAWLLRPSGSTGPLPGVVALHSHDGIKFYGKEKIADAPEPTPPSMAALRTKAYGGEAFANRLCRRGYVVLVPDVFCWGSRRFPLDAVPEPMRRDGTDEEVAYNETARDHEHLVEKYCRLLGTTFAALVNREDRIALNYLRSRPEVADRLGCVGLSGGGCRAAMLQATSDVAASVVVGMMSTYDGLLDRHVAQHTWMFFPADLPTDTDWPDVAACRAPSPLLVQYNRQDPLFDLGAAEAAHARITEHYADAPDGYAGAFYDGPHKFDREMQDDAFAWLDRKLEAAQA</sequence>
<dbReference type="InterPro" id="IPR002925">
    <property type="entry name" value="Dienelactn_hydro"/>
</dbReference>
<feature type="domain" description="Dienelactone hydrolase" evidence="2">
    <location>
        <begin position="134"/>
        <end position="250"/>
    </location>
</feature>
<dbReference type="AlphaFoldDB" id="A0A7Y9ICM2"/>
<dbReference type="EMBL" id="JACCBU010000001">
    <property type="protein sequence ID" value="NYE74360.1"/>
    <property type="molecule type" value="Genomic_DNA"/>
</dbReference>
<comment type="caution">
    <text evidence="3">The sequence shown here is derived from an EMBL/GenBank/DDBJ whole genome shotgun (WGS) entry which is preliminary data.</text>
</comment>
<dbReference type="PANTHER" id="PTHR22946">
    <property type="entry name" value="DIENELACTONE HYDROLASE DOMAIN-CONTAINING PROTEIN-RELATED"/>
    <property type="match status" value="1"/>
</dbReference>
<evidence type="ECO:0000259" key="2">
    <source>
        <dbReference type="Pfam" id="PF01738"/>
    </source>
</evidence>
<dbReference type="GO" id="GO:0016787">
    <property type="term" value="F:hydrolase activity"/>
    <property type="evidence" value="ECO:0007669"/>
    <property type="project" value="UniProtKB-KW"/>
</dbReference>
<dbReference type="SUPFAM" id="SSF53474">
    <property type="entry name" value="alpha/beta-Hydrolases"/>
    <property type="match status" value="1"/>
</dbReference>
<dbReference type="Gene3D" id="3.40.50.1820">
    <property type="entry name" value="alpha/beta hydrolase"/>
    <property type="match status" value="1"/>
</dbReference>
<dbReference type="InterPro" id="IPR029058">
    <property type="entry name" value="AB_hydrolase_fold"/>
</dbReference>
<organism evidence="3 4">
    <name type="scientific">Microlunatus parietis</name>
    <dbReference type="NCBI Taxonomy" id="682979"/>
    <lineage>
        <taxon>Bacteria</taxon>
        <taxon>Bacillati</taxon>
        <taxon>Actinomycetota</taxon>
        <taxon>Actinomycetes</taxon>
        <taxon>Propionibacteriales</taxon>
        <taxon>Propionibacteriaceae</taxon>
        <taxon>Microlunatus</taxon>
    </lineage>
</organism>
<dbReference type="RefSeq" id="WP_179756605.1">
    <property type="nucleotide sequence ID" value="NZ_JACCBU010000001.1"/>
</dbReference>
<dbReference type="InterPro" id="IPR050261">
    <property type="entry name" value="FrsA_esterase"/>
</dbReference>
<reference evidence="3 4" key="1">
    <citation type="submission" date="2020-07" db="EMBL/GenBank/DDBJ databases">
        <title>Sequencing the genomes of 1000 actinobacteria strains.</title>
        <authorList>
            <person name="Klenk H.-P."/>
        </authorList>
    </citation>
    <scope>NUCLEOTIDE SEQUENCE [LARGE SCALE GENOMIC DNA]</scope>
    <source>
        <strain evidence="3 4">DSM 22083</strain>
    </source>
</reference>
<evidence type="ECO:0000313" key="3">
    <source>
        <dbReference type="EMBL" id="NYE74360.1"/>
    </source>
</evidence>
<dbReference type="Proteomes" id="UP000569914">
    <property type="component" value="Unassembled WGS sequence"/>
</dbReference>
<comment type="similarity">
    <text evidence="1">Belongs to the AB hydrolase superfamily.</text>
</comment>